<dbReference type="Proteomes" id="UP001148662">
    <property type="component" value="Unassembled WGS sequence"/>
</dbReference>
<evidence type="ECO:0000313" key="2">
    <source>
        <dbReference type="Proteomes" id="UP001148662"/>
    </source>
</evidence>
<comment type="caution">
    <text evidence="1">The sequence shown here is derived from an EMBL/GenBank/DDBJ whole genome shotgun (WGS) entry which is preliminary data.</text>
</comment>
<organism evidence="1 2">
    <name type="scientific">Phlebia brevispora</name>
    <dbReference type="NCBI Taxonomy" id="194682"/>
    <lineage>
        <taxon>Eukaryota</taxon>
        <taxon>Fungi</taxon>
        <taxon>Dikarya</taxon>
        <taxon>Basidiomycota</taxon>
        <taxon>Agaricomycotina</taxon>
        <taxon>Agaricomycetes</taxon>
        <taxon>Polyporales</taxon>
        <taxon>Meruliaceae</taxon>
        <taxon>Phlebia</taxon>
    </lineage>
</organism>
<keyword evidence="2" id="KW-1185">Reference proteome</keyword>
<accession>A0ACC1TAT1</accession>
<protein>
    <submittedName>
        <fullName evidence="1">Uncharacterized protein</fullName>
    </submittedName>
</protein>
<dbReference type="EMBL" id="JANHOG010000180">
    <property type="protein sequence ID" value="KAJ3557164.1"/>
    <property type="molecule type" value="Genomic_DNA"/>
</dbReference>
<proteinExistence type="predicted"/>
<reference evidence="1" key="1">
    <citation type="submission" date="2022-07" db="EMBL/GenBank/DDBJ databases">
        <title>Genome Sequence of Phlebia brevispora.</title>
        <authorList>
            <person name="Buettner E."/>
        </authorList>
    </citation>
    <scope>NUCLEOTIDE SEQUENCE</scope>
    <source>
        <strain evidence="1">MPL23</strain>
    </source>
</reference>
<gene>
    <name evidence="1" type="ORF">NM688_g1621</name>
</gene>
<evidence type="ECO:0000313" key="1">
    <source>
        <dbReference type="EMBL" id="KAJ3557164.1"/>
    </source>
</evidence>
<name>A0ACC1TAT1_9APHY</name>
<sequence>MMEVRAHYIDMSRPRDAFDAPVNLNINLVTLNHTINNPREWFGDRASLITKGRCKIRNTVFLVYHTGDIMYDLDAEGLLSYTGRAIVVREGARPPHYPSHIREDNRAALTAVKRLAKNAREDLPDLTLLDDDVSEPYDHQLSI</sequence>